<name>A0A5M3XA09_9ACTN</name>
<gene>
    <name evidence="1" type="ORF">Aple_003910</name>
</gene>
<dbReference type="PANTHER" id="PTHR37489:SF1">
    <property type="entry name" value="DUF3500 DOMAIN-CONTAINING PROTEIN"/>
    <property type="match status" value="1"/>
</dbReference>
<sequence length="411" mass="45616">MANKTFSALRGVGARPADLPVLDGVLYGEPLLPAVPAYELSAALRNVTQPYVGLTTDGTPMRGLYQLADTGANHKAAVDAAQAFLASLTDSERMCTQMPLDSDEWRTWTNAFVMWPAKGVRLERISQAKRDLVLDLMRESLSEEGYESARNCMRLNAALGELIGLYTDTLTEFAYNFLVFGEPSTTEPWGWQIMGHHVDINCVFVGSQLVLAPVFLGAEPNFSLDGAYAGTRALDLETDKGLAFRRSLTESQEDAFLLSRTVLAEDLPAELAGPFNGRHVGGAGRDNQVQPYEGIKGSELSADQQGLLLDLVDVYLSRLPGVHAKAKRRQVEDHLDETRFCWRGGHDDVAAFYYRVHSPVLWVEYDNHPGIFLDNEEPERFHIHTIVREPNGNDYGKDLLAQHYALHHSAR</sequence>
<dbReference type="InterPro" id="IPR021889">
    <property type="entry name" value="DUF3500"/>
</dbReference>
<dbReference type="OrthoDB" id="581140at2"/>
<reference evidence="1 2" key="1">
    <citation type="submission" date="2019-10" db="EMBL/GenBank/DDBJ databases">
        <title>Whole genome shotgun sequence of Acrocarpospora pleiomorpha NBRC 16267.</title>
        <authorList>
            <person name="Ichikawa N."/>
            <person name="Kimura A."/>
            <person name="Kitahashi Y."/>
            <person name="Komaki H."/>
            <person name="Oguchi A."/>
        </authorList>
    </citation>
    <scope>NUCLEOTIDE SEQUENCE [LARGE SCALE GENOMIC DNA]</scope>
    <source>
        <strain evidence="1 2">NBRC 16267</strain>
    </source>
</reference>
<dbReference type="AlphaFoldDB" id="A0A5M3XA09"/>
<accession>A0A5M3XA09</accession>
<comment type="caution">
    <text evidence="1">The sequence shown here is derived from an EMBL/GenBank/DDBJ whole genome shotgun (WGS) entry which is preliminary data.</text>
</comment>
<dbReference type="Pfam" id="PF12006">
    <property type="entry name" value="DUF3500"/>
    <property type="match status" value="1"/>
</dbReference>
<evidence type="ECO:0008006" key="3">
    <source>
        <dbReference type="Google" id="ProtNLM"/>
    </source>
</evidence>
<keyword evidence="2" id="KW-1185">Reference proteome</keyword>
<evidence type="ECO:0000313" key="2">
    <source>
        <dbReference type="Proteomes" id="UP000377595"/>
    </source>
</evidence>
<dbReference type="PANTHER" id="PTHR37489">
    <property type="entry name" value="DUF3500 DOMAIN-CONTAINING PROTEIN"/>
    <property type="match status" value="1"/>
</dbReference>
<dbReference type="RefSeq" id="WP_155342654.1">
    <property type="nucleotide sequence ID" value="NZ_BAAAHM010000001.1"/>
</dbReference>
<evidence type="ECO:0000313" key="1">
    <source>
        <dbReference type="EMBL" id="GES17496.1"/>
    </source>
</evidence>
<protein>
    <recommendedName>
        <fullName evidence="3">DUF3500 domain-containing protein</fullName>
    </recommendedName>
</protein>
<proteinExistence type="predicted"/>
<dbReference type="Proteomes" id="UP000377595">
    <property type="component" value="Unassembled WGS sequence"/>
</dbReference>
<organism evidence="1 2">
    <name type="scientific">Acrocarpospora pleiomorpha</name>
    <dbReference type="NCBI Taxonomy" id="90975"/>
    <lineage>
        <taxon>Bacteria</taxon>
        <taxon>Bacillati</taxon>
        <taxon>Actinomycetota</taxon>
        <taxon>Actinomycetes</taxon>
        <taxon>Streptosporangiales</taxon>
        <taxon>Streptosporangiaceae</taxon>
        <taxon>Acrocarpospora</taxon>
    </lineage>
</organism>
<dbReference type="EMBL" id="BLAF01000004">
    <property type="protein sequence ID" value="GES17496.1"/>
    <property type="molecule type" value="Genomic_DNA"/>
</dbReference>